<proteinExistence type="predicted"/>
<name>A0ACC1JQP7_9FUNG</name>
<evidence type="ECO:0000313" key="1">
    <source>
        <dbReference type="EMBL" id="KAJ2765431.1"/>
    </source>
</evidence>
<protein>
    <submittedName>
        <fullName evidence="1">Uncharacterized protein</fullName>
    </submittedName>
</protein>
<reference evidence="1" key="1">
    <citation type="submission" date="2022-07" db="EMBL/GenBank/DDBJ databases">
        <title>Phylogenomic reconstructions and comparative analyses of Kickxellomycotina fungi.</title>
        <authorList>
            <person name="Reynolds N.K."/>
            <person name="Stajich J.E."/>
            <person name="Barry K."/>
            <person name="Grigoriev I.V."/>
            <person name="Crous P."/>
            <person name="Smith M.E."/>
        </authorList>
    </citation>
    <scope>NUCLEOTIDE SEQUENCE</scope>
    <source>
        <strain evidence="1">BCRC 34191</strain>
    </source>
</reference>
<sequence length="148" mass="15612">IKQRQEARPSPPAIKVAEVEEPKDLSPGLSLFASPQPSLAPSVESHSHSPRTSDPQPVVLPPARGVPSRGQDASVAGWIATPSPPTCVAEVASVEDLRSFVSCTSSVSPEQPRLPQTPVTGAVSDLTCLMCFERVLIATGRSRGHAMR</sequence>
<accession>A0ACC1JQP7</accession>
<keyword evidence="2" id="KW-1185">Reference proteome</keyword>
<dbReference type="EMBL" id="JANBUK010003976">
    <property type="protein sequence ID" value="KAJ2765431.1"/>
    <property type="molecule type" value="Genomic_DNA"/>
</dbReference>
<feature type="non-terminal residue" evidence="1">
    <location>
        <position position="148"/>
    </location>
</feature>
<gene>
    <name evidence="1" type="ORF">GGI18_006220</name>
</gene>
<comment type="caution">
    <text evidence="1">The sequence shown here is derived from an EMBL/GenBank/DDBJ whole genome shotgun (WGS) entry which is preliminary data.</text>
</comment>
<organism evidence="1 2">
    <name type="scientific">Coemansia linderi</name>
    <dbReference type="NCBI Taxonomy" id="2663919"/>
    <lineage>
        <taxon>Eukaryota</taxon>
        <taxon>Fungi</taxon>
        <taxon>Fungi incertae sedis</taxon>
        <taxon>Zoopagomycota</taxon>
        <taxon>Kickxellomycotina</taxon>
        <taxon>Kickxellomycetes</taxon>
        <taxon>Kickxellales</taxon>
        <taxon>Kickxellaceae</taxon>
        <taxon>Coemansia</taxon>
    </lineage>
</organism>
<evidence type="ECO:0000313" key="2">
    <source>
        <dbReference type="Proteomes" id="UP001140066"/>
    </source>
</evidence>
<feature type="non-terminal residue" evidence="1">
    <location>
        <position position="1"/>
    </location>
</feature>
<dbReference type="Proteomes" id="UP001140066">
    <property type="component" value="Unassembled WGS sequence"/>
</dbReference>